<feature type="coiled-coil region" evidence="1">
    <location>
        <begin position="215"/>
        <end position="365"/>
    </location>
</feature>
<organism evidence="3 4">
    <name type="scientific">Anser cygnoides</name>
    <name type="common">Swan goose</name>
    <dbReference type="NCBI Taxonomy" id="8845"/>
    <lineage>
        <taxon>Eukaryota</taxon>
        <taxon>Metazoa</taxon>
        <taxon>Chordata</taxon>
        <taxon>Craniata</taxon>
        <taxon>Vertebrata</taxon>
        <taxon>Euteleostomi</taxon>
        <taxon>Archelosauria</taxon>
        <taxon>Archosauria</taxon>
        <taxon>Dinosauria</taxon>
        <taxon>Saurischia</taxon>
        <taxon>Theropoda</taxon>
        <taxon>Coelurosauria</taxon>
        <taxon>Aves</taxon>
        <taxon>Neognathae</taxon>
        <taxon>Galloanserae</taxon>
        <taxon>Anseriformes</taxon>
        <taxon>Anatidae</taxon>
        <taxon>Anserinae</taxon>
        <taxon>Anser</taxon>
    </lineage>
</organism>
<dbReference type="PANTHER" id="PTHR35072">
    <property type="entry name" value="COILED-COIL DOMAIN-CONTAINING PROTEIN 91"/>
    <property type="match status" value="1"/>
</dbReference>
<feature type="region of interest" description="Disordered" evidence="2">
    <location>
        <begin position="1"/>
        <end position="24"/>
    </location>
</feature>
<accession>A0A8B9DJQ9</accession>
<keyword evidence="4" id="KW-1185">Reference proteome</keyword>
<sequence length="408" mass="46808">MDDDDFGGFEAAESYECGNGEKQTTSPAISWAAFPTVSEVHISRNVSPDVLLEHTVPSSCLVPPDSFTLSNDNVATAIQTANVINPAVLKEQNQVDIQVASLNLNEDLSLVTSAIGTDDDETRRKNELKSCLQQTVANLETKLCTAEEEKIKTKKEKHKQELEDMRQAGHEALSIIVEEFKALLQSTIQRQEAAIEKQYILAIEKQSHKCEELLNAQHQRLLDILEAEKEVLSEKIEEALMQQSEKHKEVLDKCLDEERERSKEAVAAAMKAEKKIVQEAVLKAVEEERRNMEKIHEEERKMWETERDRHKEKIAQAVREAMQEQRKHNQEIVKEALMEEQKRSEKAIEEAVKRMREDLVEYIKEQKRLDQVVRQRNLSSLELFLSCAQKQLSILLNEDPTATEEKRD</sequence>
<name>A0A8B9DJQ9_ANSCY</name>
<dbReference type="Ensembl" id="ENSACDT00005007646.1">
    <property type="protein sequence ID" value="ENSACDP00005006343.1"/>
    <property type="gene ID" value="ENSACDG00005004649.1"/>
</dbReference>
<evidence type="ECO:0000313" key="3">
    <source>
        <dbReference type="Ensembl" id="ENSACDP00005006343.1"/>
    </source>
</evidence>
<dbReference type="Proteomes" id="UP000694521">
    <property type="component" value="Unplaced"/>
</dbReference>
<dbReference type="InterPro" id="IPR034592">
    <property type="entry name" value="CCDC91"/>
</dbReference>
<dbReference type="AlphaFoldDB" id="A0A8B9DJQ9"/>
<dbReference type="GO" id="GO:0005829">
    <property type="term" value="C:cytosol"/>
    <property type="evidence" value="ECO:0007669"/>
    <property type="project" value="GOC"/>
</dbReference>
<reference evidence="3" key="1">
    <citation type="submission" date="2025-08" db="UniProtKB">
        <authorList>
            <consortium name="Ensembl"/>
        </authorList>
    </citation>
    <scope>IDENTIFICATION</scope>
</reference>
<protein>
    <submittedName>
        <fullName evidence="3">Coiled-coil domain containing 91</fullName>
    </submittedName>
</protein>
<keyword evidence="1" id="KW-0175">Coiled coil</keyword>
<evidence type="ECO:0000256" key="2">
    <source>
        <dbReference type="SAM" id="MobiDB-lite"/>
    </source>
</evidence>
<dbReference type="GO" id="GO:0005802">
    <property type="term" value="C:trans-Golgi network"/>
    <property type="evidence" value="ECO:0007669"/>
    <property type="project" value="TreeGrafter"/>
</dbReference>
<proteinExistence type="predicted"/>
<dbReference type="GO" id="GO:0090160">
    <property type="term" value="P:Golgi to lysosome transport"/>
    <property type="evidence" value="ECO:0007669"/>
    <property type="project" value="TreeGrafter"/>
</dbReference>
<evidence type="ECO:0000256" key="1">
    <source>
        <dbReference type="SAM" id="Coils"/>
    </source>
</evidence>
<evidence type="ECO:0000313" key="4">
    <source>
        <dbReference type="Proteomes" id="UP000694521"/>
    </source>
</evidence>
<dbReference type="PANTHER" id="PTHR35072:SF1">
    <property type="entry name" value="COILED-COIL DOMAIN-CONTAINING PROTEIN 91"/>
    <property type="match status" value="1"/>
</dbReference>
<reference evidence="3" key="2">
    <citation type="submission" date="2025-09" db="UniProtKB">
        <authorList>
            <consortium name="Ensembl"/>
        </authorList>
    </citation>
    <scope>IDENTIFICATION</scope>
</reference>